<accession>A0A1X2HLZ6</accession>
<gene>
    <name evidence="3" type="ORF">BCR43DRAFT_434608</name>
</gene>
<dbReference type="Pfam" id="PF09949">
    <property type="entry name" value="APP1_cat"/>
    <property type="match status" value="1"/>
</dbReference>
<dbReference type="InParanoid" id="A0A1X2HLZ6"/>
<dbReference type="GO" id="GO:0008195">
    <property type="term" value="F:phosphatidate phosphatase activity"/>
    <property type="evidence" value="ECO:0007669"/>
    <property type="project" value="InterPro"/>
</dbReference>
<evidence type="ECO:0000313" key="3">
    <source>
        <dbReference type="EMBL" id="ORZ00348.1"/>
    </source>
</evidence>
<name>A0A1X2HLZ6_SYNRA</name>
<sequence length="440" mass="48969">MALEAIVPYFSTSRRSSAESSDSGYNSGFQSDSGNKQFYEDSPKQDDEYAQDYDSIFSDNFQRDPILVDRPGNPLSTIFNGSRQKYSYLTPSSVSIASGSTSSSSFDNENTVQSFDTMTSTASFSNVDMQASSPISLTTETSGFLSGELALPHHIVSSWTKNDDHCGTRVVHLRSSGESTFASSYGDVSMIEPEGVSIISDIDDTIKDTQILAGAKKVLSNTFFRRAKAVHGMAETYMEWYHNGASFHYVSNSPFQLTTMLEEFLKDANFPPGSMHLRLDGSLLARLVEVPGRAKRDAIIALLKDFPRRKFVLIGDSGEIDLEIYARIAADFPGRILKVMIRDVSTPQTLVRRRTTWGSIFSPSKQQHQQEIPPQQQRSASDSALLPTCDALDQRLEKARRLCPHTEMIVFQNANVLKNDSVVREALWRALDQQRPHAPL</sequence>
<dbReference type="OrthoDB" id="2117591at2759"/>
<feature type="region of interest" description="Disordered" evidence="1">
    <location>
        <begin position="362"/>
        <end position="383"/>
    </location>
</feature>
<dbReference type="EMBL" id="MCGN01000002">
    <property type="protein sequence ID" value="ORZ00348.1"/>
    <property type="molecule type" value="Genomic_DNA"/>
</dbReference>
<feature type="compositionally biased region" description="Polar residues" evidence="1">
    <location>
        <begin position="24"/>
        <end position="36"/>
    </location>
</feature>
<evidence type="ECO:0000259" key="2">
    <source>
        <dbReference type="Pfam" id="PF09949"/>
    </source>
</evidence>
<feature type="region of interest" description="Disordered" evidence="1">
    <location>
        <begin position="12"/>
        <end position="45"/>
    </location>
</feature>
<comment type="caution">
    <text evidence="3">The sequence shown here is derived from an EMBL/GenBank/DDBJ whole genome shotgun (WGS) entry which is preliminary data.</text>
</comment>
<dbReference type="OMA" id="HTEMIVF"/>
<reference evidence="3 4" key="1">
    <citation type="submission" date="2016-07" db="EMBL/GenBank/DDBJ databases">
        <title>Pervasive Adenine N6-methylation of Active Genes in Fungi.</title>
        <authorList>
            <consortium name="DOE Joint Genome Institute"/>
            <person name="Mondo S.J."/>
            <person name="Dannebaum R.O."/>
            <person name="Kuo R.C."/>
            <person name="Labutti K."/>
            <person name="Haridas S."/>
            <person name="Kuo A."/>
            <person name="Salamov A."/>
            <person name="Ahrendt S.R."/>
            <person name="Lipzen A."/>
            <person name="Sullivan W."/>
            <person name="Andreopoulos W.B."/>
            <person name="Clum A."/>
            <person name="Lindquist E."/>
            <person name="Daum C."/>
            <person name="Ramamoorthy G.K."/>
            <person name="Gryganskyi A."/>
            <person name="Culley D."/>
            <person name="Magnuson J.K."/>
            <person name="James T.Y."/>
            <person name="O'Malley M.A."/>
            <person name="Stajich J.E."/>
            <person name="Spatafora J.W."/>
            <person name="Visel A."/>
            <person name="Grigoriev I.V."/>
        </authorList>
    </citation>
    <scope>NUCLEOTIDE SEQUENCE [LARGE SCALE GENOMIC DNA]</scope>
    <source>
        <strain evidence="3 4">NRRL 2496</strain>
    </source>
</reference>
<proteinExistence type="predicted"/>
<dbReference type="InterPro" id="IPR019236">
    <property type="entry name" value="APP1_cat"/>
</dbReference>
<organism evidence="3 4">
    <name type="scientific">Syncephalastrum racemosum</name>
    <name type="common">Filamentous fungus</name>
    <dbReference type="NCBI Taxonomy" id="13706"/>
    <lineage>
        <taxon>Eukaryota</taxon>
        <taxon>Fungi</taxon>
        <taxon>Fungi incertae sedis</taxon>
        <taxon>Mucoromycota</taxon>
        <taxon>Mucoromycotina</taxon>
        <taxon>Mucoromycetes</taxon>
        <taxon>Mucorales</taxon>
        <taxon>Syncephalastraceae</taxon>
        <taxon>Syncephalastrum</taxon>
    </lineage>
</organism>
<dbReference type="PANTHER" id="PTHR28208">
    <property type="entry name" value="PHOSPHATIDATE PHOSPHATASE APP1"/>
    <property type="match status" value="1"/>
</dbReference>
<evidence type="ECO:0000313" key="4">
    <source>
        <dbReference type="Proteomes" id="UP000242180"/>
    </source>
</evidence>
<dbReference type="STRING" id="13706.A0A1X2HLZ6"/>
<dbReference type="InterPro" id="IPR052935">
    <property type="entry name" value="Mg2+_PAP"/>
</dbReference>
<protein>
    <recommendedName>
        <fullName evidence="2">Phosphatidate phosphatase APP1 catalytic domain-containing protein</fullName>
    </recommendedName>
</protein>
<dbReference type="PANTHER" id="PTHR28208:SF3">
    <property type="entry name" value="PHOSPHATIDATE PHOSPHATASE APP1"/>
    <property type="match status" value="1"/>
</dbReference>
<feature type="compositionally biased region" description="Low complexity" evidence="1">
    <location>
        <begin position="12"/>
        <end position="23"/>
    </location>
</feature>
<dbReference type="Proteomes" id="UP000242180">
    <property type="component" value="Unassembled WGS sequence"/>
</dbReference>
<evidence type="ECO:0000256" key="1">
    <source>
        <dbReference type="SAM" id="MobiDB-lite"/>
    </source>
</evidence>
<feature type="domain" description="Phosphatidate phosphatase APP1 catalytic" evidence="2">
    <location>
        <begin position="196"/>
        <end position="343"/>
    </location>
</feature>
<feature type="compositionally biased region" description="Low complexity" evidence="1">
    <location>
        <begin position="366"/>
        <end position="377"/>
    </location>
</feature>
<keyword evidence="4" id="KW-1185">Reference proteome</keyword>
<dbReference type="AlphaFoldDB" id="A0A1X2HLZ6"/>
<dbReference type="GO" id="GO:0030479">
    <property type="term" value="C:actin cortical patch"/>
    <property type="evidence" value="ECO:0007669"/>
    <property type="project" value="TreeGrafter"/>
</dbReference>